<feature type="domain" description="Glycolipid transfer protein" evidence="2">
    <location>
        <begin position="22"/>
        <end position="159"/>
    </location>
</feature>
<sequence length="193" mass="21811">MATYFQTCSRNYADVSITPEGIDTIQFLEATEGLVKIFDKFGAVFSVVQNDMNGNIKKIRDRYDQNPVMNSTLQNLVRGEQPEKKKTATEGLLWLTRGLDFTLQSLERSQAHPEEELSVSFTKGYEGTLRPHHGMFIRPIFSAAMKACPYRNDFYTALGDDQAVVGQDLTIWLGGLNKVVVNIQEFYTANKLN</sequence>
<dbReference type="OrthoDB" id="205255at2759"/>
<dbReference type="AlphaFoldDB" id="A0A9P6KDN6"/>
<proteinExistence type="predicted"/>
<dbReference type="Proteomes" id="UP000780801">
    <property type="component" value="Unassembled WGS sequence"/>
</dbReference>
<dbReference type="PANTHER" id="PTHR10219">
    <property type="entry name" value="GLYCOLIPID TRANSFER PROTEIN-RELATED"/>
    <property type="match status" value="1"/>
</dbReference>
<dbReference type="GO" id="GO:0016020">
    <property type="term" value="C:membrane"/>
    <property type="evidence" value="ECO:0007669"/>
    <property type="project" value="TreeGrafter"/>
</dbReference>
<dbReference type="FunFam" id="1.10.3520.10:FF:000001">
    <property type="entry name" value="Pleckstrin domain-containing family A member 8"/>
    <property type="match status" value="1"/>
</dbReference>
<dbReference type="InterPro" id="IPR014830">
    <property type="entry name" value="Glycolipid_transfer_prot_dom"/>
</dbReference>
<dbReference type="Pfam" id="PF08718">
    <property type="entry name" value="GLTP"/>
    <property type="match status" value="1"/>
</dbReference>
<organism evidence="3 4">
    <name type="scientific">Lunasporangiospora selenospora</name>
    <dbReference type="NCBI Taxonomy" id="979761"/>
    <lineage>
        <taxon>Eukaryota</taxon>
        <taxon>Fungi</taxon>
        <taxon>Fungi incertae sedis</taxon>
        <taxon>Mucoromycota</taxon>
        <taxon>Mortierellomycotina</taxon>
        <taxon>Mortierellomycetes</taxon>
        <taxon>Mortierellales</taxon>
        <taxon>Mortierellaceae</taxon>
        <taxon>Lunasporangiospora</taxon>
    </lineage>
</organism>
<name>A0A9P6KDN6_9FUNG</name>
<evidence type="ECO:0000259" key="2">
    <source>
        <dbReference type="Pfam" id="PF08718"/>
    </source>
</evidence>
<dbReference type="EMBL" id="JAABOA010001679">
    <property type="protein sequence ID" value="KAF9581081.1"/>
    <property type="molecule type" value="Genomic_DNA"/>
</dbReference>
<evidence type="ECO:0000256" key="1">
    <source>
        <dbReference type="ARBA" id="ARBA00022448"/>
    </source>
</evidence>
<evidence type="ECO:0000313" key="3">
    <source>
        <dbReference type="EMBL" id="KAF9581081.1"/>
    </source>
</evidence>
<keyword evidence="1" id="KW-0813">Transport</keyword>
<gene>
    <name evidence="3" type="ORF">BGW38_002030</name>
</gene>
<dbReference type="PANTHER" id="PTHR10219:SF25">
    <property type="entry name" value="PLECKSTRIN HOMOLOGY DOMAIN-CONTAINING FAMILY A MEMBER 8"/>
    <property type="match status" value="1"/>
</dbReference>
<dbReference type="GO" id="GO:0005829">
    <property type="term" value="C:cytosol"/>
    <property type="evidence" value="ECO:0007669"/>
    <property type="project" value="TreeGrafter"/>
</dbReference>
<keyword evidence="4" id="KW-1185">Reference proteome</keyword>
<protein>
    <recommendedName>
        <fullName evidence="2">Glycolipid transfer protein domain-containing protein</fullName>
    </recommendedName>
</protein>
<evidence type="ECO:0000313" key="4">
    <source>
        <dbReference type="Proteomes" id="UP000780801"/>
    </source>
</evidence>
<dbReference type="InterPro" id="IPR036497">
    <property type="entry name" value="GLTP_sf"/>
</dbReference>
<reference evidence="3" key="1">
    <citation type="journal article" date="2020" name="Fungal Divers.">
        <title>Resolving the Mortierellaceae phylogeny through synthesis of multi-gene phylogenetics and phylogenomics.</title>
        <authorList>
            <person name="Vandepol N."/>
            <person name="Liber J."/>
            <person name="Desiro A."/>
            <person name="Na H."/>
            <person name="Kennedy M."/>
            <person name="Barry K."/>
            <person name="Grigoriev I.V."/>
            <person name="Miller A.N."/>
            <person name="O'Donnell K."/>
            <person name="Stajich J.E."/>
            <person name="Bonito G."/>
        </authorList>
    </citation>
    <scope>NUCLEOTIDE SEQUENCE</scope>
    <source>
        <strain evidence="3">KOD1015</strain>
    </source>
</reference>
<dbReference type="GO" id="GO:1902387">
    <property type="term" value="F:ceramide 1-phosphate binding"/>
    <property type="evidence" value="ECO:0007669"/>
    <property type="project" value="TreeGrafter"/>
</dbReference>
<comment type="caution">
    <text evidence="3">The sequence shown here is derived from an EMBL/GenBank/DDBJ whole genome shotgun (WGS) entry which is preliminary data.</text>
</comment>
<dbReference type="Gene3D" id="1.10.3520.10">
    <property type="entry name" value="Glycolipid transfer protein"/>
    <property type="match status" value="1"/>
</dbReference>
<accession>A0A9P6KDN6</accession>
<dbReference type="GO" id="GO:1902388">
    <property type="term" value="F:ceramide 1-phosphate transfer activity"/>
    <property type="evidence" value="ECO:0007669"/>
    <property type="project" value="TreeGrafter"/>
</dbReference>
<dbReference type="SUPFAM" id="SSF110004">
    <property type="entry name" value="Glycolipid transfer protein, GLTP"/>
    <property type="match status" value="1"/>
</dbReference>